<proteinExistence type="predicted"/>
<keyword evidence="2" id="KW-0732">Signal</keyword>
<evidence type="ECO:0000313" key="4">
    <source>
        <dbReference type="Proteomes" id="UP001189429"/>
    </source>
</evidence>
<feature type="compositionally biased region" description="Basic and acidic residues" evidence="1">
    <location>
        <begin position="91"/>
        <end position="100"/>
    </location>
</feature>
<sequence>MRILVSLLANSLLASVAERFRLAPAQHGSVAVAVGQRRRQPPGGRGRGGFLPPTADVGAPRVVQSSGSRPAALVQVPSSRHLHTVTGPGARHAERTDDASRGGPHGPRGRAGREAMPNAMGERRAVQVQGSAMGPQWPSEGVAVTLCFRPWASGRLPVQDRGAQVRPSAAEAVGDGGGEAVLRAVGELRAALDDADAKVLQNAAEGGRRRKEEEGGELLYEARLGDGGVPQTSWAWQRSRTASPSCRRWCFVSMIWMLHRPCQIDVLP</sequence>
<protein>
    <submittedName>
        <fullName evidence="3">Uncharacterized protein</fullName>
    </submittedName>
</protein>
<evidence type="ECO:0000256" key="1">
    <source>
        <dbReference type="SAM" id="MobiDB-lite"/>
    </source>
</evidence>
<gene>
    <name evidence="3" type="ORF">PCOR1329_LOCUS14682</name>
</gene>
<reference evidence="3" key="1">
    <citation type="submission" date="2023-10" db="EMBL/GenBank/DDBJ databases">
        <authorList>
            <person name="Chen Y."/>
            <person name="Shah S."/>
            <person name="Dougan E. K."/>
            <person name="Thang M."/>
            <person name="Chan C."/>
        </authorList>
    </citation>
    <scope>NUCLEOTIDE SEQUENCE [LARGE SCALE GENOMIC DNA]</scope>
</reference>
<comment type="caution">
    <text evidence="3">The sequence shown here is derived from an EMBL/GenBank/DDBJ whole genome shotgun (WGS) entry which is preliminary data.</text>
</comment>
<feature type="chain" id="PRO_5046688282" evidence="2">
    <location>
        <begin position="20"/>
        <end position="268"/>
    </location>
</feature>
<dbReference type="EMBL" id="CAUYUJ010004410">
    <property type="protein sequence ID" value="CAK0809428.1"/>
    <property type="molecule type" value="Genomic_DNA"/>
</dbReference>
<dbReference type="Proteomes" id="UP001189429">
    <property type="component" value="Unassembled WGS sequence"/>
</dbReference>
<name>A0ABN9QT55_9DINO</name>
<feature type="region of interest" description="Disordered" evidence="1">
    <location>
        <begin position="82"/>
        <end position="117"/>
    </location>
</feature>
<accession>A0ABN9QT55</accession>
<keyword evidence="4" id="KW-1185">Reference proteome</keyword>
<feature type="signal peptide" evidence="2">
    <location>
        <begin position="1"/>
        <end position="19"/>
    </location>
</feature>
<evidence type="ECO:0000313" key="3">
    <source>
        <dbReference type="EMBL" id="CAK0809428.1"/>
    </source>
</evidence>
<feature type="region of interest" description="Disordered" evidence="1">
    <location>
        <begin position="28"/>
        <end position="55"/>
    </location>
</feature>
<organism evidence="3 4">
    <name type="scientific">Prorocentrum cordatum</name>
    <dbReference type="NCBI Taxonomy" id="2364126"/>
    <lineage>
        <taxon>Eukaryota</taxon>
        <taxon>Sar</taxon>
        <taxon>Alveolata</taxon>
        <taxon>Dinophyceae</taxon>
        <taxon>Prorocentrales</taxon>
        <taxon>Prorocentraceae</taxon>
        <taxon>Prorocentrum</taxon>
    </lineage>
</organism>
<evidence type="ECO:0000256" key="2">
    <source>
        <dbReference type="SAM" id="SignalP"/>
    </source>
</evidence>